<dbReference type="PANTHER" id="PTHR34653">
    <property type="match status" value="1"/>
</dbReference>
<name>Q1Q6Q5_KUEST</name>
<dbReference type="HAMAP" id="MF_00724">
    <property type="entry name" value="FliE"/>
    <property type="match status" value="1"/>
</dbReference>
<dbReference type="PRINTS" id="PR01006">
    <property type="entry name" value="FLGHOOKFLIE"/>
</dbReference>
<comment type="subcellular location">
    <subcellularLocation>
        <location evidence="1 4">Bacterial flagellum basal body</location>
    </subcellularLocation>
</comment>
<dbReference type="GO" id="GO:0071973">
    <property type="term" value="P:bacterial-type flagellum-dependent cell motility"/>
    <property type="evidence" value="ECO:0007669"/>
    <property type="project" value="InterPro"/>
</dbReference>
<dbReference type="GO" id="GO:0009425">
    <property type="term" value="C:bacterial-type flagellum basal body"/>
    <property type="evidence" value="ECO:0007669"/>
    <property type="project" value="UniProtKB-SubCell"/>
</dbReference>
<comment type="similarity">
    <text evidence="2 4">Belongs to the FliE family.</text>
</comment>
<dbReference type="NCBIfam" id="TIGR00205">
    <property type="entry name" value="fliE"/>
    <property type="match status" value="1"/>
</dbReference>
<dbReference type="Pfam" id="PF02049">
    <property type="entry name" value="FliE"/>
    <property type="match status" value="1"/>
</dbReference>
<dbReference type="GO" id="GO:0005198">
    <property type="term" value="F:structural molecule activity"/>
    <property type="evidence" value="ECO:0007669"/>
    <property type="project" value="UniProtKB-UniRule"/>
</dbReference>
<reference evidence="6" key="2">
    <citation type="submission" date="2006-01" db="EMBL/GenBank/DDBJ databases">
        <authorList>
            <person name="Genoscope"/>
        </authorList>
    </citation>
    <scope>NUCLEOTIDE SEQUENCE</scope>
</reference>
<evidence type="ECO:0000256" key="3">
    <source>
        <dbReference type="ARBA" id="ARBA00023143"/>
    </source>
</evidence>
<gene>
    <name evidence="6" type="primary">FliE.</name>
    <name evidence="4" type="synonym">fliE</name>
    <name evidence="6" type="ORF">kuste2517</name>
</gene>
<evidence type="ECO:0000256" key="5">
    <source>
        <dbReference type="NCBIfam" id="TIGR00205"/>
    </source>
</evidence>
<evidence type="ECO:0000256" key="4">
    <source>
        <dbReference type="HAMAP-Rule" id="MF_00724"/>
    </source>
</evidence>
<organism evidence="6">
    <name type="scientific">Kuenenia stuttgartiensis</name>
    <dbReference type="NCBI Taxonomy" id="174633"/>
    <lineage>
        <taxon>Bacteria</taxon>
        <taxon>Pseudomonadati</taxon>
        <taxon>Planctomycetota</taxon>
        <taxon>Candidatus Brocadiia</taxon>
        <taxon>Candidatus Brocadiales</taxon>
        <taxon>Candidatus Brocadiaceae</taxon>
        <taxon>Candidatus Kuenenia</taxon>
    </lineage>
</organism>
<evidence type="ECO:0000313" key="6">
    <source>
        <dbReference type="EMBL" id="CAJ73264.1"/>
    </source>
</evidence>
<keyword evidence="6" id="KW-0966">Cell projection</keyword>
<dbReference type="AlphaFoldDB" id="Q1Q6Q5"/>
<keyword evidence="6" id="KW-0969">Cilium</keyword>
<keyword evidence="3 4" id="KW-0975">Bacterial flagellum</keyword>
<dbReference type="GO" id="GO:0003774">
    <property type="term" value="F:cytoskeletal motor activity"/>
    <property type="evidence" value="ECO:0007669"/>
    <property type="project" value="InterPro"/>
</dbReference>
<keyword evidence="6" id="KW-0282">Flagellum</keyword>
<evidence type="ECO:0000256" key="1">
    <source>
        <dbReference type="ARBA" id="ARBA00004117"/>
    </source>
</evidence>
<accession>Q1Q6Q5</accession>
<protein>
    <recommendedName>
        <fullName evidence="4 5">Flagellar hook-basal body complex protein FliE</fullName>
    </recommendedName>
</protein>
<dbReference type="EMBL" id="CT573071">
    <property type="protein sequence ID" value="CAJ73264.1"/>
    <property type="molecule type" value="Genomic_DNA"/>
</dbReference>
<dbReference type="PANTHER" id="PTHR34653:SF1">
    <property type="entry name" value="FLAGELLAR HOOK-BASAL BODY COMPLEX PROTEIN FLIE"/>
    <property type="match status" value="1"/>
</dbReference>
<sequence length="113" mass="13030">MPLNYTIQCRVPFMAISPLGKDQIIQNHKNDFDSKKQTDKGTSFQDAFGSFFNEINELQTKTNDSIEHLSSGKVENIHEVMVAMSKAEVSFKYMMEARNKLVKTYTEVMKEQK</sequence>
<evidence type="ECO:0000256" key="2">
    <source>
        <dbReference type="ARBA" id="ARBA00009272"/>
    </source>
</evidence>
<dbReference type="InterPro" id="IPR001624">
    <property type="entry name" value="FliE"/>
</dbReference>
<reference evidence="6" key="1">
    <citation type="journal article" date="2006" name="Nature">
        <title>Deciphering the evolution and metabolism of an anammox bacterium from a community genome.</title>
        <authorList>
            <person name="Strous M."/>
            <person name="Pelletier E."/>
            <person name="Mangenot S."/>
            <person name="Rattei T."/>
            <person name="Lehner A."/>
            <person name="Taylor M.W."/>
            <person name="Horn M."/>
            <person name="Daims H."/>
            <person name="Bartol-Mavel D."/>
            <person name="Wincker P."/>
            <person name="Barbe V."/>
            <person name="Fonknechten N."/>
            <person name="Vallenet D."/>
            <person name="Segurens B."/>
            <person name="Schenowitz-Truong C."/>
            <person name="Medigue C."/>
            <person name="Collingro A."/>
            <person name="Snel B."/>
            <person name="Dutilh B.E."/>
            <person name="OpDenCamp H.J.M."/>
            <person name="vanDerDrift C."/>
            <person name="Cirpus I."/>
            <person name="vanDePas-Schoonen K.T."/>
            <person name="Harhangi H.R."/>
            <person name="vanNiftrik L."/>
            <person name="Schmid M."/>
            <person name="Keltjens J."/>
            <person name="vanDeVossenberg J."/>
            <person name="Kartal B."/>
            <person name="Meier H."/>
            <person name="Frishman D."/>
            <person name="Huynen M.A."/>
            <person name="Mewes H."/>
            <person name="Weissenbach J."/>
            <person name="Jetten M.S.M."/>
            <person name="Wagner M."/>
            <person name="LePaslier D."/>
        </authorList>
    </citation>
    <scope>NUCLEOTIDE SEQUENCE</scope>
</reference>
<proteinExistence type="inferred from homology"/>